<name>A0A811LEM2_9BILA</name>
<evidence type="ECO:0000313" key="5">
    <source>
        <dbReference type="Proteomes" id="UP000614601"/>
    </source>
</evidence>
<comment type="caution">
    <text evidence="4">The sequence shown here is derived from an EMBL/GenBank/DDBJ whole genome shotgun (WGS) entry which is preliminary data.</text>
</comment>
<keyword evidence="2" id="KW-0808">Transferase</keyword>
<accession>A0A811LEM2</accession>
<dbReference type="InterPro" id="IPR000863">
    <property type="entry name" value="Sulfotransferase_dom"/>
</dbReference>
<feature type="domain" description="Sulfotransferase" evidence="3">
    <location>
        <begin position="74"/>
        <end position="314"/>
    </location>
</feature>
<evidence type="ECO:0000256" key="1">
    <source>
        <dbReference type="ARBA" id="ARBA00005771"/>
    </source>
</evidence>
<dbReference type="InterPro" id="IPR027417">
    <property type="entry name" value="P-loop_NTPase"/>
</dbReference>
<evidence type="ECO:0000256" key="2">
    <source>
        <dbReference type="ARBA" id="ARBA00022679"/>
    </source>
</evidence>
<dbReference type="GO" id="GO:0008146">
    <property type="term" value="F:sulfotransferase activity"/>
    <property type="evidence" value="ECO:0007669"/>
    <property type="project" value="InterPro"/>
</dbReference>
<dbReference type="Pfam" id="PF00685">
    <property type="entry name" value="Sulfotransfer_1"/>
    <property type="match status" value="1"/>
</dbReference>
<protein>
    <recommendedName>
        <fullName evidence="3">Sulfotransferase domain-containing protein</fullName>
    </recommendedName>
</protein>
<organism evidence="4 5">
    <name type="scientific">Bursaphelenchus okinawaensis</name>
    <dbReference type="NCBI Taxonomy" id="465554"/>
    <lineage>
        <taxon>Eukaryota</taxon>
        <taxon>Metazoa</taxon>
        <taxon>Ecdysozoa</taxon>
        <taxon>Nematoda</taxon>
        <taxon>Chromadorea</taxon>
        <taxon>Rhabditida</taxon>
        <taxon>Tylenchina</taxon>
        <taxon>Tylenchomorpha</taxon>
        <taxon>Aphelenchoidea</taxon>
        <taxon>Aphelenchoididae</taxon>
        <taxon>Bursaphelenchus</taxon>
    </lineage>
</organism>
<dbReference type="PANTHER" id="PTHR11783">
    <property type="entry name" value="SULFOTRANSFERASE SULT"/>
    <property type="match status" value="1"/>
</dbReference>
<sequence length="395" mass="45390">MAATMIPAKKSFLQPSLETLAEKLSLCEPIKTRPEEHVYQPLGQPKQCVIDGEIWPPIFKAANVRSSKTLQVKDTDIFVCTYPKCGTTWVQHICSQLLNSQYGGEGEVSELSFTSPMIEKMGAEYCDSLTHPRLLKTHFSFTNTPVSKNGKYIFVARNPKDCLTSYYFHNRNFKIYDWAQGDFDVFFELFVSGQLAFGDYYDHLLGWLPHINDENVLFLKYEDMFDDLETAVYKIGQFLGGNAKNLVENQEILTKIVEDSKIDSMKKNQERYFPAQHLTSDFIRRGGSRDWTNYMSREQSDRMDAIFRTRMAGTEAADWWKLEQAWDMEDVLSMPDIVITSDDDDFDCAEEMCSVSRRVSFLLSPDRVPFMPERRNSIDSIASSGYGSVWSMAIN</sequence>
<evidence type="ECO:0000313" key="4">
    <source>
        <dbReference type="EMBL" id="CAD5225614.1"/>
    </source>
</evidence>
<dbReference type="AlphaFoldDB" id="A0A811LEM2"/>
<evidence type="ECO:0000259" key="3">
    <source>
        <dbReference type="Pfam" id="PF00685"/>
    </source>
</evidence>
<dbReference type="Gene3D" id="3.40.50.300">
    <property type="entry name" value="P-loop containing nucleotide triphosphate hydrolases"/>
    <property type="match status" value="1"/>
</dbReference>
<proteinExistence type="inferred from homology"/>
<comment type="similarity">
    <text evidence="1">Belongs to the sulfotransferase 1 family.</text>
</comment>
<dbReference type="EMBL" id="CAJFCW020000005">
    <property type="protein sequence ID" value="CAG9121130.1"/>
    <property type="molecule type" value="Genomic_DNA"/>
</dbReference>
<gene>
    <name evidence="4" type="ORF">BOKJ2_LOCUS11666</name>
</gene>
<reference evidence="4" key="1">
    <citation type="submission" date="2020-09" db="EMBL/GenBank/DDBJ databases">
        <authorList>
            <person name="Kikuchi T."/>
        </authorList>
    </citation>
    <scope>NUCLEOTIDE SEQUENCE</scope>
    <source>
        <strain evidence="4">SH1</strain>
    </source>
</reference>
<dbReference type="EMBL" id="CAJFDH010000005">
    <property type="protein sequence ID" value="CAD5225614.1"/>
    <property type="molecule type" value="Genomic_DNA"/>
</dbReference>
<dbReference type="Proteomes" id="UP000783686">
    <property type="component" value="Unassembled WGS sequence"/>
</dbReference>
<dbReference type="Proteomes" id="UP000614601">
    <property type="component" value="Unassembled WGS sequence"/>
</dbReference>
<dbReference type="SUPFAM" id="SSF52540">
    <property type="entry name" value="P-loop containing nucleoside triphosphate hydrolases"/>
    <property type="match status" value="1"/>
</dbReference>
<dbReference type="OrthoDB" id="205623at2759"/>
<keyword evidence="5" id="KW-1185">Reference proteome</keyword>